<accession>A0A7S0FJA0</accession>
<gene>
    <name evidence="3" type="ORF">MPOL1434_LOCUS2155</name>
</gene>
<protein>
    <submittedName>
        <fullName evidence="3">Uncharacterized protein</fullName>
    </submittedName>
</protein>
<keyword evidence="2" id="KW-0472">Membrane</keyword>
<feature type="transmembrane region" description="Helical" evidence="2">
    <location>
        <begin position="61"/>
        <end position="80"/>
    </location>
</feature>
<evidence type="ECO:0000256" key="2">
    <source>
        <dbReference type="SAM" id="Phobius"/>
    </source>
</evidence>
<keyword evidence="2" id="KW-0812">Transmembrane</keyword>
<organism evidence="3">
    <name type="scientific">Minutocellus polymorphus</name>
    <dbReference type="NCBI Taxonomy" id="265543"/>
    <lineage>
        <taxon>Eukaryota</taxon>
        <taxon>Sar</taxon>
        <taxon>Stramenopiles</taxon>
        <taxon>Ochrophyta</taxon>
        <taxon>Bacillariophyta</taxon>
        <taxon>Mediophyceae</taxon>
        <taxon>Cymatosirophycidae</taxon>
        <taxon>Cymatosirales</taxon>
        <taxon>Cymatosiraceae</taxon>
        <taxon>Minutocellus</taxon>
    </lineage>
</organism>
<feature type="transmembrane region" description="Helical" evidence="2">
    <location>
        <begin position="115"/>
        <end position="134"/>
    </location>
</feature>
<evidence type="ECO:0000256" key="1">
    <source>
        <dbReference type="SAM" id="MobiDB-lite"/>
    </source>
</evidence>
<name>A0A7S0FJA0_9STRA</name>
<proteinExistence type="predicted"/>
<sequence>MQTKMGAADIDMPPVATPAALAAKRGELSAENGYRYVRDHNTFLGYHTPSGSKRSGKIKCFATWFAIVQGTAIGCVIVFISSDLTGWTCTECTGIGDQECESHACTEDDAAKLRWFSLIFFGMSLFMLFIWLYGRAHVEISTDSVNNSGYVKRSGTCGTRKEVRAIDEFDRVVLTRFPPTPSSHRLEDILLLVPHRWLANTFVFFAHNMPRDKQSKDLAEYMECYTLELKGGDYTKEFLVTTKNANYEYTRDIAEKVAMLLDMNLVEEEETRTSGGTSVENRSTCSDGECPFEEEEEGKANLPVIV</sequence>
<evidence type="ECO:0000313" key="3">
    <source>
        <dbReference type="EMBL" id="CAD8362876.1"/>
    </source>
</evidence>
<reference evidence="3" key="1">
    <citation type="submission" date="2021-01" db="EMBL/GenBank/DDBJ databases">
        <authorList>
            <person name="Corre E."/>
            <person name="Pelletier E."/>
            <person name="Niang G."/>
            <person name="Scheremetjew M."/>
            <person name="Finn R."/>
            <person name="Kale V."/>
            <person name="Holt S."/>
            <person name="Cochrane G."/>
            <person name="Meng A."/>
            <person name="Brown T."/>
            <person name="Cohen L."/>
        </authorList>
    </citation>
    <scope>NUCLEOTIDE SEQUENCE</scope>
    <source>
        <strain evidence="3">CCMP3303</strain>
    </source>
</reference>
<keyword evidence="2" id="KW-1133">Transmembrane helix</keyword>
<dbReference type="EMBL" id="HBEJ01003685">
    <property type="protein sequence ID" value="CAD8362876.1"/>
    <property type="molecule type" value="Transcribed_RNA"/>
</dbReference>
<dbReference type="AlphaFoldDB" id="A0A7S0FJA0"/>
<feature type="region of interest" description="Disordered" evidence="1">
    <location>
        <begin position="269"/>
        <end position="306"/>
    </location>
</feature>